<feature type="domain" description="Reverse transcriptase" evidence="2">
    <location>
        <begin position="1"/>
        <end position="275"/>
    </location>
</feature>
<evidence type="ECO:0000313" key="6">
    <source>
        <dbReference type="Proteomes" id="UP000293902"/>
    </source>
</evidence>
<dbReference type="EMBL" id="CP036313">
    <property type="protein sequence ID" value="QBH14344.1"/>
    <property type="molecule type" value="Genomic_DNA"/>
</dbReference>
<gene>
    <name evidence="4" type="ORF">DO021_19725</name>
    <name evidence="3" type="ORF">EYB58_16325</name>
</gene>
<evidence type="ECO:0000256" key="1">
    <source>
        <dbReference type="ARBA" id="ARBA00034120"/>
    </source>
</evidence>
<evidence type="ECO:0000313" key="5">
    <source>
        <dbReference type="Proteomes" id="UP000248798"/>
    </source>
</evidence>
<dbReference type="PANTHER" id="PTHR34047:SF8">
    <property type="entry name" value="PROTEIN YKFC"/>
    <property type="match status" value="1"/>
</dbReference>
<dbReference type="Pfam" id="PF00078">
    <property type="entry name" value="RVT_1"/>
    <property type="match status" value="1"/>
</dbReference>
<organism evidence="4 5">
    <name type="scientific">Desulfobacter hydrogenophilus</name>
    <dbReference type="NCBI Taxonomy" id="2291"/>
    <lineage>
        <taxon>Bacteria</taxon>
        <taxon>Pseudomonadati</taxon>
        <taxon>Thermodesulfobacteriota</taxon>
        <taxon>Desulfobacteria</taxon>
        <taxon>Desulfobacterales</taxon>
        <taxon>Desulfobacteraceae</taxon>
        <taxon>Desulfobacter</taxon>
    </lineage>
</organism>
<dbReference type="PANTHER" id="PTHR34047">
    <property type="entry name" value="NUCLEAR INTRON MATURASE 1, MITOCHONDRIAL-RELATED"/>
    <property type="match status" value="1"/>
</dbReference>
<dbReference type="InterPro" id="IPR043502">
    <property type="entry name" value="DNA/RNA_pol_sf"/>
</dbReference>
<comment type="similarity">
    <text evidence="1">Belongs to the bacterial reverse transcriptase family.</text>
</comment>
<dbReference type="CDD" id="cd01651">
    <property type="entry name" value="RT_G2_intron"/>
    <property type="match status" value="1"/>
</dbReference>
<dbReference type="RefSeq" id="WP_111959869.1">
    <property type="nucleotide sequence ID" value="NZ_CP036313.1"/>
</dbReference>
<protein>
    <recommendedName>
        <fullName evidence="2">Reverse transcriptase domain-containing protein</fullName>
    </recommendedName>
</protein>
<dbReference type="EMBL" id="QLNI01000052">
    <property type="protein sequence ID" value="RAM00346.1"/>
    <property type="molecule type" value="Genomic_DNA"/>
</dbReference>
<dbReference type="Proteomes" id="UP000248798">
    <property type="component" value="Unassembled WGS sequence"/>
</dbReference>
<dbReference type="InterPro" id="IPR051083">
    <property type="entry name" value="GrpII_Intron_Splice-Mob/Def"/>
</dbReference>
<dbReference type="AlphaFoldDB" id="A0A328F821"/>
<keyword evidence="6" id="KW-1185">Reference proteome</keyword>
<evidence type="ECO:0000313" key="3">
    <source>
        <dbReference type="EMBL" id="QBH14344.1"/>
    </source>
</evidence>
<name>A0A328F821_9BACT</name>
<dbReference type="Proteomes" id="UP000293902">
    <property type="component" value="Chromosome"/>
</dbReference>
<proteinExistence type="inferred from homology"/>
<reference evidence="3 6" key="2">
    <citation type="submission" date="2019-02" db="EMBL/GenBank/DDBJ databases">
        <title>Complete genome sequence of Desulfobacter hydrogenophilus AcRS1.</title>
        <authorList>
            <person name="Marietou A."/>
            <person name="Lund M.B."/>
            <person name="Marshall I.P.G."/>
            <person name="Schreiber L."/>
            <person name="Jorgensen B."/>
        </authorList>
    </citation>
    <scope>NUCLEOTIDE SEQUENCE [LARGE SCALE GENOMIC DNA]</scope>
    <source>
        <strain evidence="3 6">AcRS1</strain>
    </source>
</reference>
<accession>A0A328F821</accession>
<sequence>MPKTYNNLWEKVVEYENLHKAFLAARKGKRYQLDVLNFSERLEENLIDIQNHLMWKSWSPGKYKSFITHEPKKRFIQAPPFKDRVVHHALVQIIEPLFEKKFIYHSYACRRGKGTHGAVAKTQAYLKIAAAKWGNESAYVLKADISKYFPSVNHRILMKILKKTIRDKDVLWLCGLIIYKGGVGGFSIPVGALTSQLFANIYLDQLDHFMKDQLGLPYYIRYMDDFIVFGPDKHWLRKAMILAVGFITDELQLRMNPKTQIFPIRQGVDFCGYRMWPTHALPRKRNVKRAKLRFLKLTRQYSDGVVGLRGVFASVSSFVGYMKHCSSYTTTKNILTSIRLMKNKSEEGN</sequence>
<dbReference type="PROSITE" id="PS50878">
    <property type="entry name" value="RT_POL"/>
    <property type="match status" value="1"/>
</dbReference>
<evidence type="ECO:0000259" key="2">
    <source>
        <dbReference type="PROSITE" id="PS50878"/>
    </source>
</evidence>
<dbReference type="SUPFAM" id="SSF56672">
    <property type="entry name" value="DNA/RNA polymerases"/>
    <property type="match status" value="1"/>
</dbReference>
<evidence type="ECO:0000313" key="4">
    <source>
        <dbReference type="EMBL" id="RAM00346.1"/>
    </source>
</evidence>
<reference evidence="4 5" key="1">
    <citation type="submission" date="2018-06" db="EMBL/GenBank/DDBJ databases">
        <title>Complete Genome Sequence of Desulfobacter hydrogenophilus (DSM3380).</title>
        <authorList>
            <person name="Marietou A."/>
            <person name="Schreiber L."/>
            <person name="Marshall I."/>
            <person name="Jorgensen B."/>
        </authorList>
    </citation>
    <scope>NUCLEOTIDE SEQUENCE [LARGE SCALE GENOMIC DNA]</scope>
    <source>
        <strain evidence="4 5">DSM 3380</strain>
    </source>
</reference>
<dbReference type="OrthoDB" id="5366084at2"/>
<dbReference type="InterPro" id="IPR000477">
    <property type="entry name" value="RT_dom"/>
</dbReference>